<organism evidence="1 2">
    <name type="scientific">Ruegeria denitrificans</name>
    <dbReference type="NCBI Taxonomy" id="1715692"/>
    <lineage>
        <taxon>Bacteria</taxon>
        <taxon>Pseudomonadati</taxon>
        <taxon>Pseudomonadota</taxon>
        <taxon>Alphaproteobacteria</taxon>
        <taxon>Rhodobacterales</taxon>
        <taxon>Roseobacteraceae</taxon>
        <taxon>Ruegeria</taxon>
    </lineage>
</organism>
<dbReference type="EMBL" id="CYUD01000001">
    <property type="protein sequence ID" value="CUJ86271.1"/>
    <property type="molecule type" value="Genomic_DNA"/>
</dbReference>
<gene>
    <name evidence="1" type="ORF">RUE5091_00445</name>
</gene>
<keyword evidence="2" id="KW-1185">Reference proteome</keyword>
<proteinExistence type="predicted"/>
<evidence type="ECO:0000313" key="1">
    <source>
        <dbReference type="EMBL" id="CUJ86271.1"/>
    </source>
</evidence>
<name>A0A0P1INA1_9RHOB</name>
<protein>
    <submittedName>
        <fullName evidence="1">Uncharacterized protein</fullName>
    </submittedName>
</protein>
<evidence type="ECO:0000313" key="2">
    <source>
        <dbReference type="Proteomes" id="UP000051260"/>
    </source>
</evidence>
<dbReference type="RefSeq" id="WP_165590742.1">
    <property type="nucleotide sequence ID" value="NZ_CYUD01000001.1"/>
</dbReference>
<sequence length="50" mass="5505">MTRIADMKMALLAALIVFTAVFCARDEDKLVEVEPILMKAPLIETQILAG</sequence>
<reference evidence="2" key="1">
    <citation type="submission" date="2015-09" db="EMBL/GenBank/DDBJ databases">
        <authorList>
            <person name="Rodrigo-Torres L."/>
            <person name="Arahal D.R."/>
        </authorList>
    </citation>
    <scope>NUCLEOTIDE SEQUENCE [LARGE SCALE GENOMIC DNA]</scope>
    <source>
        <strain evidence="2">CECT 5091</strain>
    </source>
</reference>
<dbReference type="AlphaFoldDB" id="A0A0P1INA1"/>
<dbReference type="Proteomes" id="UP000051260">
    <property type="component" value="Unassembled WGS sequence"/>
</dbReference>
<accession>A0A0P1INA1</accession>